<dbReference type="Proteomes" id="UP000295172">
    <property type="component" value="Unassembled WGS sequence"/>
</dbReference>
<evidence type="ECO:0000313" key="5">
    <source>
        <dbReference type="Proteomes" id="UP000295172"/>
    </source>
</evidence>
<dbReference type="GO" id="GO:0008233">
    <property type="term" value="F:peptidase activity"/>
    <property type="evidence" value="ECO:0007669"/>
    <property type="project" value="InterPro"/>
</dbReference>
<dbReference type="PANTHER" id="PTHR34385">
    <property type="entry name" value="D-ALANYL-D-ALANINE CARBOXYPEPTIDASE"/>
    <property type="match status" value="1"/>
</dbReference>
<dbReference type="OrthoDB" id="3293184at2"/>
<dbReference type="InterPro" id="IPR052179">
    <property type="entry name" value="DD-CPase-like"/>
</dbReference>
<reference evidence="4 5" key="1">
    <citation type="submission" date="2019-02" db="EMBL/GenBank/DDBJ databases">
        <title>Draft genome sequences of novel Actinobacteria.</title>
        <authorList>
            <person name="Sahin N."/>
            <person name="Ay H."/>
            <person name="Saygin H."/>
        </authorList>
    </citation>
    <scope>NUCLEOTIDE SEQUENCE [LARGE SCALE GENOMIC DNA]</scope>
    <source>
        <strain evidence="4 5">16K104</strain>
    </source>
</reference>
<evidence type="ECO:0000313" key="4">
    <source>
        <dbReference type="EMBL" id="TDD26705.1"/>
    </source>
</evidence>
<accession>A0A4R4X8H5</accession>
<evidence type="ECO:0000256" key="1">
    <source>
        <dbReference type="SAM" id="MobiDB-lite"/>
    </source>
</evidence>
<dbReference type="EMBL" id="SMKR01000044">
    <property type="protein sequence ID" value="TDD26705.1"/>
    <property type="molecule type" value="Genomic_DNA"/>
</dbReference>
<evidence type="ECO:0000256" key="2">
    <source>
        <dbReference type="SAM" id="SignalP"/>
    </source>
</evidence>
<feature type="signal peptide" evidence="2">
    <location>
        <begin position="1"/>
        <end position="25"/>
    </location>
</feature>
<dbReference type="SUPFAM" id="SSF55166">
    <property type="entry name" value="Hedgehog/DD-peptidase"/>
    <property type="match status" value="1"/>
</dbReference>
<dbReference type="PANTHER" id="PTHR34385:SF1">
    <property type="entry name" value="PEPTIDOGLYCAN L-ALANYL-D-GLUTAMATE ENDOPEPTIDASE CWLK"/>
    <property type="match status" value="1"/>
</dbReference>
<protein>
    <submittedName>
        <fullName evidence="4">Peptidase M15B and M15C</fullName>
    </submittedName>
</protein>
<dbReference type="InterPro" id="IPR009045">
    <property type="entry name" value="Zn_M74/Hedgehog-like"/>
</dbReference>
<dbReference type="GO" id="GO:0006508">
    <property type="term" value="P:proteolysis"/>
    <property type="evidence" value="ECO:0007669"/>
    <property type="project" value="InterPro"/>
</dbReference>
<evidence type="ECO:0000259" key="3">
    <source>
        <dbReference type="Pfam" id="PF02557"/>
    </source>
</evidence>
<dbReference type="Gene3D" id="3.30.1380.10">
    <property type="match status" value="1"/>
</dbReference>
<name>A0A4R4X8H5_9ACTN</name>
<feature type="domain" description="D-alanyl-D-alanine carboxypeptidase-like core" evidence="3">
    <location>
        <begin position="71"/>
        <end position="150"/>
    </location>
</feature>
<comment type="caution">
    <text evidence="4">The sequence shown here is derived from an EMBL/GenBank/DDBJ whole genome shotgun (WGS) entry which is preliminary data.</text>
</comment>
<proteinExistence type="predicted"/>
<feature type="region of interest" description="Disordered" evidence="1">
    <location>
        <begin position="27"/>
        <end position="58"/>
    </location>
</feature>
<gene>
    <name evidence="4" type="ORF">E1218_12600</name>
</gene>
<dbReference type="Pfam" id="PF02557">
    <property type="entry name" value="VanY"/>
    <property type="match status" value="1"/>
</dbReference>
<feature type="chain" id="PRO_5020618785" evidence="2">
    <location>
        <begin position="26"/>
        <end position="186"/>
    </location>
</feature>
<dbReference type="AlphaFoldDB" id="A0A4R4X8H5"/>
<sequence length="186" mass="19513">MTTLSGLAAVAAVTSLAVVACTSVAADGDDPAPTDSDRSSSGRASGIPGAADGVLPEKTSAFDTDLPGVAKLDPDLLKAVQQAETAMAKDGITMQLTTGWRSKKYQQALLDKAIRKYGSKQKALKYVATPEESHHVTGDAVDIGPTDADDWIIRKGARFGLCQTLSHERWHFELATTPGGECPPMS</sequence>
<organism evidence="4 5">
    <name type="scientific">Kribbella turkmenica</name>
    <dbReference type="NCBI Taxonomy" id="2530375"/>
    <lineage>
        <taxon>Bacteria</taxon>
        <taxon>Bacillati</taxon>
        <taxon>Actinomycetota</taxon>
        <taxon>Actinomycetes</taxon>
        <taxon>Propionibacteriales</taxon>
        <taxon>Kribbellaceae</taxon>
        <taxon>Kribbella</taxon>
    </lineage>
</organism>
<keyword evidence="5" id="KW-1185">Reference proteome</keyword>
<keyword evidence="2" id="KW-0732">Signal</keyword>
<dbReference type="CDD" id="cd14846">
    <property type="entry name" value="Peptidase_M15_like"/>
    <property type="match status" value="1"/>
</dbReference>
<dbReference type="InterPro" id="IPR003709">
    <property type="entry name" value="VanY-like_core_dom"/>
</dbReference>